<keyword evidence="2" id="KW-1185">Reference proteome</keyword>
<organism evidence="1 2">
    <name type="scientific">Paramecium tetraurelia</name>
    <dbReference type="NCBI Taxonomy" id="5888"/>
    <lineage>
        <taxon>Eukaryota</taxon>
        <taxon>Sar</taxon>
        <taxon>Alveolata</taxon>
        <taxon>Ciliophora</taxon>
        <taxon>Intramacronucleata</taxon>
        <taxon>Oligohymenophorea</taxon>
        <taxon>Peniculida</taxon>
        <taxon>Parameciidae</taxon>
        <taxon>Paramecium</taxon>
    </lineage>
</organism>
<dbReference type="AlphaFoldDB" id="A0C2H9"/>
<evidence type="ECO:0000313" key="1">
    <source>
        <dbReference type="EMBL" id="CAK64996.1"/>
    </source>
</evidence>
<name>A0C2H9_PARTE</name>
<proteinExistence type="predicted"/>
<dbReference type="GeneID" id="5018178"/>
<gene>
    <name evidence="1" type="ORF">GSPATT00034474001</name>
</gene>
<evidence type="ECO:0000313" key="2">
    <source>
        <dbReference type="Proteomes" id="UP000000600"/>
    </source>
</evidence>
<sequence length="80" mass="10020">MEYRIAIVYDNIRRIKYAYKRDIIIRKQYRKLQFYLRSIALAIRRLKYWQLSEEVIVDCRYLRNTQEEFYNDGDGTKWEG</sequence>
<dbReference type="HOGENOM" id="CLU_2594950_0_0_1"/>
<dbReference type="KEGG" id="ptm:GSPATT00034474001"/>
<accession>A0C2H9</accession>
<dbReference type="InParanoid" id="A0C2H9"/>
<dbReference type="EMBL" id="CT868035">
    <property type="protein sequence ID" value="CAK64996.1"/>
    <property type="molecule type" value="Genomic_DNA"/>
</dbReference>
<reference evidence="1 2" key="1">
    <citation type="journal article" date="2006" name="Nature">
        <title>Global trends of whole-genome duplications revealed by the ciliate Paramecium tetraurelia.</title>
        <authorList>
            <consortium name="Genoscope"/>
            <person name="Aury J.-M."/>
            <person name="Jaillon O."/>
            <person name="Duret L."/>
            <person name="Noel B."/>
            <person name="Jubin C."/>
            <person name="Porcel B.M."/>
            <person name="Segurens B."/>
            <person name="Daubin V."/>
            <person name="Anthouard V."/>
            <person name="Aiach N."/>
            <person name="Arnaiz O."/>
            <person name="Billaut A."/>
            <person name="Beisson J."/>
            <person name="Blanc I."/>
            <person name="Bouhouche K."/>
            <person name="Camara F."/>
            <person name="Duharcourt S."/>
            <person name="Guigo R."/>
            <person name="Gogendeau D."/>
            <person name="Katinka M."/>
            <person name="Keller A.-M."/>
            <person name="Kissmehl R."/>
            <person name="Klotz C."/>
            <person name="Koll F."/>
            <person name="Le Moue A."/>
            <person name="Lepere C."/>
            <person name="Malinsky S."/>
            <person name="Nowacki M."/>
            <person name="Nowak J.K."/>
            <person name="Plattner H."/>
            <person name="Poulain J."/>
            <person name="Ruiz F."/>
            <person name="Serrano V."/>
            <person name="Zagulski M."/>
            <person name="Dessen P."/>
            <person name="Betermier M."/>
            <person name="Weissenbach J."/>
            <person name="Scarpelli C."/>
            <person name="Schachter V."/>
            <person name="Sperling L."/>
            <person name="Meyer E."/>
            <person name="Cohen J."/>
            <person name="Wincker P."/>
        </authorList>
    </citation>
    <scope>NUCLEOTIDE SEQUENCE [LARGE SCALE GENOMIC DNA]</scope>
    <source>
        <strain evidence="1 2">Stock d4-2</strain>
    </source>
</reference>
<dbReference type="RefSeq" id="XP_001432393.1">
    <property type="nucleotide sequence ID" value="XM_001432356.1"/>
</dbReference>
<dbReference type="Proteomes" id="UP000000600">
    <property type="component" value="Unassembled WGS sequence"/>
</dbReference>
<protein>
    <submittedName>
        <fullName evidence="1">Uncharacterized protein</fullName>
    </submittedName>
</protein>